<comment type="caution">
    <text evidence="2">The sequence shown here is derived from an EMBL/GenBank/DDBJ whole genome shotgun (WGS) entry which is preliminary data.</text>
</comment>
<feature type="domain" description="VOC" evidence="1">
    <location>
        <begin position="4"/>
        <end position="123"/>
    </location>
</feature>
<dbReference type="EMBL" id="BAAANY010000010">
    <property type="protein sequence ID" value="GAA1682221.1"/>
    <property type="molecule type" value="Genomic_DNA"/>
</dbReference>
<organism evidence="2 3">
    <name type="scientific">Fodinicola feengrottensis</name>
    <dbReference type="NCBI Taxonomy" id="435914"/>
    <lineage>
        <taxon>Bacteria</taxon>
        <taxon>Bacillati</taxon>
        <taxon>Actinomycetota</taxon>
        <taxon>Actinomycetes</taxon>
        <taxon>Mycobacteriales</taxon>
        <taxon>Fodinicola</taxon>
    </lineage>
</organism>
<dbReference type="RefSeq" id="WP_344311261.1">
    <property type="nucleotide sequence ID" value="NZ_BAAANY010000010.1"/>
</dbReference>
<sequence>MSAATIFPTMSYRDATKAVGWLCEAFGFEAKAVYKAEDGTIAHAELTYGNGAVMFGQQREGEAFASPPGTASVYVVVADPDAHHQQARAAGAEIIRELTDQDYGSREYVATDFEGNIWSFGTYKTVLVEG</sequence>
<protein>
    <submittedName>
        <fullName evidence="2">VOC family protein</fullName>
    </submittedName>
</protein>
<dbReference type="PROSITE" id="PS51819">
    <property type="entry name" value="VOC"/>
    <property type="match status" value="1"/>
</dbReference>
<name>A0ABN2H5F0_9ACTN</name>
<accession>A0ABN2H5F0</accession>
<dbReference type="PANTHER" id="PTHR34109">
    <property type="entry name" value="BNAUNNG04460D PROTEIN-RELATED"/>
    <property type="match status" value="1"/>
</dbReference>
<evidence type="ECO:0000313" key="2">
    <source>
        <dbReference type="EMBL" id="GAA1682221.1"/>
    </source>
</evidence>
<dbReference type="PANTHER" id="PTHR34109:SF1">
    <property type="entry name" value="VOC DOMAIN-CONTAINING PROTEIN"/>
    <property type="match status" value="1"/>
</dbReference>
<dbReference type="InterPro" id="IPR029068">
    <property type="entry name" value="Glyas_Bleomycin-R_OHBP_Dase"/>
</dbReference>
<dbReference type="SUPFAM" id="SSF54593">
    <property type="entry name" value="Glyoxalase/Bleomycin resistance protein/Dihydroxybiphenyl dioxygenase"/>
    <property type="match status" value="1"/>
</dbReference>
<proteinExistence type="predicted"/>
<keyword evidence="3" id="KW-1185">Reference proteome</keyword>
<dbReference type="Pfam" id="PF00903">
    <property type="entry name" value="Glyoxalase"/>
    <property type="match status" value="1"/>
</dbReference>
<gene>
    <name evidence="2" type="ORF">GCM10009765_34270</name>
</gene>
<reference evidence="2 3" key="1">
    <citation type="journal article" date="2019" name="Int. J. Syst. Evol. Microbiol.">
        <title>The Global Catalogue of Microorganisms (GCM) 10K type strain sequencing project: providing services to taxonomists for standard genome sequencing and annotation.</title>
        <authorList>
            <consortium name="The Broad Institute Genomics Platform"/>
            <consortium name="The Broad Institute Genome Sequencing Center for Infectious Disease"/>
            <person name="Wu L."/>
            <person name="Ma J."/>
        </authorList>
    </citation>
    <scope>NUCLEOTIDE SEQUENCE [LARGE SCALE GENOMIC DNA]</scope>
    <source>
        <strain evidence="2 3">JCM 14718</strain>
    </source>
</reference>
<evidence type="ECO:0000313" key="3">
    <source>
        <dbReference type="Proteomes" id="UP001500618"/>
    </source>
</evidence>
<dbReference type="Gene3D" id="3.30.720.110">
    <property type="match status" value="1"/>
</dbReference>
<dbReference type="InterPro" id="IPR004360">
    <property type="entry name" value="Glyas_Fos-R_dOase_dom"/>
</dbReference>
<dbReference type="Gene3D" id="3.30.720.120">
    <property type="match status" value="1"/>
</dbReference>
<dbReference type="InterPro" id="IPR037523">
    <property type="entry name" value="VOC_core"/>
</dbReference>
<evidence type="ECO:0000259" key="1">
    <source>
        <dbReference type="PROSITE" id="PS51819"/>
    </source>
</evidence>
<dbReference type="Proteomes" id="UP001500618">
    <property type="component" value="Unassembled WGS sequence"/>
</dbReference>